<name>A0ABY5VQG3_9ACTN</name>
<evidence type="ECO:0000256" key="1">
    <source>
        <dbReference type="ARBA" id="ARBA00001974"/>
    </source>
</evidence>
<dbReference type="InterPro" id="IPR046373">
    <property type="entry name" value="Acyl-CoA_Oxase/DH_mid-dom_sf"/>
</dbReference>
<dbReference type="InterPro" id="IPR036250">
    <property type="entry name" value="AcylCo_DH-like_C"/>
</dbReference>
<dbReference type="Pfam" id="PF00441">
    <property type="entry name" value="Acyl-CoA_dh_1"/>
    <property type="match status" value="1"/>
</dbReference>
<comment type="cofactor">
    <cofactor evidence="1 5">
        <name>FAD</name>
        <dbReference type="ChEBI" id="CHEBI:57692"/>
    </cofactor>
</comment>
<dbReference type="RefSeq" id="WP_259857523.1">
    <property type="nucleotide sequence ID" value="NZ_BAAAST010000001.1"/>
</dbReference>
<evidence type="ECO:0000256" key="2">
    <source>
        <dbReference type="ARBA" id="ARBA00009347"/>
    </source>
</evidence>
<keyword evidence="5" id="KW-0560">Oxidoreductase</keyword>
<dbReference type="Proteomes" id="UP001059617">
    <property type="component" value="Chromosome"/>
</dbReference>
<reference evidence="9" key="1">
    <citation type="submission" date="2021-04" db="EMBL/GenBank/DDBJ databases">
        <authorList>
            <person name="Hartkoorn R.C."/>
            <person name="Beaudoing E."/>
            <person name="Hot D."/>
        </authorList>
    </citation>
    <scope>NUCLEOTIDE SEQUENCE</scope>
    <source>
        <strain evidence="9">NRRL B-16292</strain>
    </source>
</reference>
<dbReference type="EMBL" id="CP073720">
    <property type="protein sequence ID" value="UWP79765.1"/>
    <property type="molecule type" value="Genomic_DNA"/>
</dbReference>
<evidence type="ECO:0000313" key="9">
    <source>
        <dbReference type="EMBL" id="UWP79765.1"/>
    </source>
</evidence>
<evidence type="ECO:0000259" key="8">
    <source>
        <dbReference type="Pfam" id="PF02771"/>
    </source>
</evidence>
<proteinExistence type="inferred from homology"/>
<keyword evidence="4 5" id="KW-0274">FAD</keyword>
<reference evidence="9" key="2">
    <citation type="submission" date="2022-09" db="EMBL/GenBank/DDBJ databases">
        <title>Biosynthetic gene clusters of Dactylosporangioum fulvum.</title>
        <authorList>
            <person name="Caradec T."/>
        </authorList>
    </citation>
    <scope>NUCLEOTIDE SEQUENCE</scope>
    <source>
        <strain evidence="9">NRRL B-16292</strain>
    </source>
</reference>
<feature type="domain" description="Acyl-CoA dehydrogenase/oxidase N-terminal" evidence="8">
    <location>
        <begin position="22"/>
        <end position="132"/>
    </location>
</feature>
<dbReference type="Gene3D" id="1.10.540.10">
    <property type="entry name" value="Acyl-CoA dehydrogenase/oxidase, N-terminal domain"/>
    <property type="match status" value="1"/>
</dbReference>
<feature type="domain" description="Acyl-CoA oxidase/dehydrogenase middle" evidence="7">
    <location>
        <begin position="137"/>
        <end position="229"/>
    </location>
</feature>
<gene>
    <name evidence="9" type="ORF">Dfulv_31980</name>
</gene>
<dbReference type="Pfam" id="PF02770">
    <property type="entry name" value="Acyl-CoA_dh_M"/>
    <property type="match status" value="1"/>
</dbReference>
<organism evidence="9 10">
    <name type="scientific">Dactylosporangium fulvum</name>
    <dbReference type="NCBI Taxonomy" id="53359"/>
    <lineage>
        <taxon>Bacteria</taxon>
        <taxon>Bacillati</taxon>
        <taxon>Actinomycetota</taxon>
        <taxon>Actinomycetes</taxon>
        <taxon>Micromonosporales</taxon>
        <taxon>Micromonosporaceae</taxon>
        <taxon>Dactylosporangium</taxon>
    </lineage>
</organism>
<dbReference type="SUPFAM" id="SSF56645">
    <property type="entry name" value="Acyl-CoA dehydrogenase NM domain-like"/>
    <property type="match status" value="1"/>
</dbReference>
<evidence type="ECO:0000259" key="7">
    <source>
        <dbReference type="Pfam" id="PF02770"/>
    </source>
</evidence>
<dbReference type="PROSITE" id="PS00072">
    <property type="entry name" value="ACYL_COA_DH_1"/>
    <property type="match status" value="1"/>
</dbReference>
<dbReference type="InterPro" id="IPR006091">
    <property type="entry name" value="Acyl-CoA_Oxase/DH_mid-dom"/>
</dbReference>
<dbReference type="InterPro" id="IPR009075">
    <property type="entry name" value="AcylCo_DH/oxidase_C"/>
</dbReference>
<keyword evidence="3 5" id="KW-0285">Flavoprotein</keyword>
<keyword evidence="10" id="KW-1185">Reference proteome</keyword>
<dbReference type="InterPro" id="IPR013786">
    <property type="entry name" value="AcylCoA_DH/ox_N"/>
</dbReference>
<feature type="domain" description="Acyl-CoA dehydrogenase/oxidase C-terminal" evidence="6">
    <location>
        <begin position="243"/>
        <end position="392"/>
    </location>
</feature>
<evidence type="ECO:0000256" key="5">
    <source>
        <dbReference type="RuleBase" id="RU362125"/>
    </source>
</evidence>
<dbReference type="PANTHER" id="PTHR43884:SF12">
    <property type="entry name" value="ISOVALERYL-COA DEHYDROGENASE, MITOCHONDRIAL-RELATED"/>
    <property type="match status" value="1"/>
</dbReference>
<dbReference type="Gene3D" id="2.40.110.10">
    <property type="entry name" value="Butyryl-CoA Dehydrogenase, subunit A, domain 2"/>
    <property type="match status" value="1"/>
</dbReference>
<dbReference type="Pfam" id="PF02771">
    <property type="entry name" value="Acyl-CoA_dh_N"/>
    <property type="match status" value="1"/>
</dbReference>
<dbReference type="InterPro" id="IPR009100">
    <property type="entry name" value="AcylCoA_DH/oxidase_NM_dom_sf"/>
</dbReference>
<accession>A0ABY5VQG3</accession>
<evidence type="ECO:0000313" key="10">
    <source>
        <dbReference type="Proteomes" id="UP001059617"/>
    </source>
</evidence>
<evidence type="ECO:0000259" key="6">
    <source>
        <dbReference type="Pfam" id="PF00441"/>
    </source>
</evidence>
<protein>
    <submittedName>
        <fullName evidence="9">Acyl-CoA dehydrogenase family protein</fullName>
    </submittedName>
</protein>
<dbReference type="InterPro" id="IPR037069">
    <property type="entry name" value="AcylCoA_DH/ox_N_sf"/>
</dbReference>
<dbReference type="InterPro" id="IPR006089">
    <property type="entry name" value="Acyl-CoA_DH_CS"/>
</dbReference>
<dbReference type="PANTHER" id="PTHR43884">
    <property type="entry name" value="ACYL-COA DEHYDROGENASE"/>
    <property type="match status" value="1"/>
</dbReference>
<sequence length="398" mass="42159">MNHQAGVAEHAEATTEWAHLDAESRQIASQAREHLARHLAPIVADCERDRRFPYELMGGLLELGFVRGVCAPADGGYGRTHLQNALLMEEAGRAWASLRTTMNILSLVAELLTAAGTAEQKASHLAPLLRGERRGWFAITEAEAGSDAAGLTTRAERLPDGSFRLTGEKRYITNAAQADFGIVMATTDPALGAKGITAFIVDHDRGGVTVTERRRLSVRGTTSCTVALDGAVVPKDLVLGQVGRGLATAMAAVNAGRVNVAAGAVGLGQACLEAVVAHTTARQQFGRTIAGFQLVQEMVVGIGLRTHTGRLLYQDAARALDTGRDARTACAMAKLYCTEAAVRSASDTIQLHGAVGLEEGTAPERYFRDAREATIPEGTSQMQILTIGRALLGVSAIR</sequence>
<dbReference type="Gene3D" id="1.20.140.10">
    <property type="entry name" value="Butyryl-CoA Dehydrogenase, subunit A, domain 3"/>
    <property type="match status" value="1"/>
</dbReference>
<dbReference type="SUPFAM" id="SSF47203">
    <property type="entry name" value="Acyl-CoA dehydrogenase C-terminal domain-like"/>
    <property type="match status" value="1"/>
</dbReference>
<comment type="similarity">
    <text evidence="2 5">Belongs to the acyl-CoA dehydrogenase family.</text>
</comment>
<evidence type="ECO:0000256" key="4">
    <source>
        <dbReference type="ARBA" id="ARBA00022827"/>
    </source>
</evidence>
<evidence type="ECO:0000256" key="3">
    <source>
        <dbReference type="ARBA" id="ARBA00022630"/>
    </source>
</evidence>